<reference evidence="2" key="1">
    <citation type="journal article" date="2020" name="bioRxiv">
        <title>Chromosome-level reference genome of the European wasp spider Argiope bruennichi: a resource for studies on range expansion and evolutionary adaptation.</title>
        <authorList>
            <person name="Sheffer M.M."/>
            <person name="Hoppe A."/>
            <person name="Krehenwinkel H."/>
            <person name="Uhl G."/>
            <person name="Kuss A.W."/>
            <person name="Jensen L."/>
            <person name="Jensen C."/>
            <person name="Gillespie R.G."/>
            <person name="Hoff K.J."/>
            <person name="Prost S."/>
        </authorList>
    </citation>
    <scope>NUCLEOTIDE SEQUENCE</scope>
</reference>
<reference evidence="2" key="2">
    <citation type="submission" date="2020-06" db="EMBL/GenBank/DDBJ databases">
        <authorList>
            <person name="Sheffer M."/>
        </authorList>
    </citation>
    <scope>NUCLEOTIDE SEQUENCE</scope>
</reference>
<evidence type="ECO:0000313" key="3">
    <source>
        <dbReference type="Proteomes" id="UP000807504"/>
    </source>
</evidence>
<feature type="compositionally biased region" description="Basic and acidic residues" evidence="1">
    <location>
        <begin position="17"/>
        <end position="26"/>
    </location>
</feature>
<sequence>MFKEQTPSDISSGSQRTENRSFERVQKRNKINKSRERARRFCLIYCELDLSSSSQFTFPCHQIPSSVRIICHVQQLNYYHFPRNTDNLSLQDPNEPPKVVFLDMLAASKLSSARIIEPTDRKTRTIPEADDITSDASVFEIGSVNIWRRSLNKDGFKDVYHPIEEMKENDITGNEINVSKGT</sequence>
<protein>
    <submittedName>
        <fullName evidence="2">Uncharacterized protein</fullName>
    </submittedName>
</protein>
<comment type="caution">
    <text evidence="2">The sequence shown here is derived from an EMBL/GenBank/DDBJ whole genome shotgun (WGS) entry which is preliminary data.</text>
</comment>
<evidence type="ECO:0000313" key="2">
    <source>
        <dbReference type="EMBL" id="KAF8781932.1"/>
    </source>
</evidence>
<name>A0A8T0F021_ARGBR</name>
<proteinExistence type="predicted"/>
<feature type="region of interest" description="Disordered" evidence="1">
    <location>
        <begin position="1"/>
        <end position="29"/>
    </location>
</feature>
<gene>
    <name evidence="2" type="ORF">HNY73_012274</name>
</gene>
<organism evidence="2 3">
    <name type="scientific">Argiope bruennichi</name>
    <name type="common">Wasp spider</name>
    <name type="synonym">Aranea bruennichi</name>
    <dbReference type="NCBI Taxonomy" id="94029"/>
    <lineage>
        <taxon>Eukaryota</taxon>
        <taxon>Metazoa</taxon>
        <taxon>Ecdysozoa</taxon>
        <taxon>Arthropoda</taxon>
        <taxon>Chelicerata</taxon>
        <taxon>Arachnida</taxon>
        <taxon>Araneae</taxon>
        <taxon>Araneomorphae</taxon>
        <taxon>Entelegynae</taxon>
        <taxon>Araneoidea</taxon>
        <taxon>Araneidae</taxon>
        <taxon>Argiope</taxon>
    </lineage>
</organism>
<dbReference type="Proteomes" id="UP000807504">
    <property type="component" value="Unassembled WGS sequence"/>
</dbReference>
<accession>A0A8T0F021</accession>
<keyword evidence="3" id="KW-1185">Reference proteome</keyword>
<dbReference type="AlphaFoldDB" id="A0A8T0F021"/>
<dbReference type="EMBL" id="JABXBU010001863">
    <property type="protein sequence ID" value="KAF8781932.1"/>
    <property type="molecule type" value="Genomic_DNA"/>
</dbReference>
<feature type="compositionally biased region" description="Polar residues" evidence="1">
    <location>
        <begin position="1"/>
        <end position="16"/>
    </location>
</feature>
<evidence type="ECO:0000256" key="1">
    <source>
        <dbReference type="SAM" id="MobiDB-lite"/>
    </source>
</evidence>